<organism evidence="2 3">
    <name type="scientific">Moniliophthora roreri</name>
    <name type="common">Frosty pod rot fungus</name>
    <name type="synonym">Monilia roreri</name>
    <dbReference type="NCBI Taxonomy" id="221103"/>
    <lineage>
        <taxon>Eukaryota</taxon>
        <taxon>Fungi</taxon>
        <taxon>Dikarya</taxon>
        <taxon>Basidiomycota</taxon>
        <taxon>Agaricomycotina</taxon>
        <taxon>Agaricomycetes</taxon>
        <taxon>Agaricomycetidae</taxon>
        <taxon>Agaricales</taxon>
        <taxon>Marasmiineae</taxon>
        <taxon>Marasmiaceae</taxon>
        <taxon>Moniliophthora</taxon>
    </lineage>
</organism>
<dbReference type="Proteomes" id="UP000054988">
    <property type="component" value="Unassembled WGS sequence"/>
</dbReference>
<name>A0A0W0F510_MONRR</name>
<reference evidence="2 3" key="1">
    <citation type="submission" date="2015-12" db="EMBL/GenBank/DDBJ databases">
        <title>Draft genome sequence of Moniliophthora roreri, the causal agent of frosty pod rot of cacao.</title>
        <authorList>
            <person name="Aime M.C."/>
            <person name="Diaz-Valderrama J.R."/>
            <person name="Kijpornyongpan T."/>
            <person name="Phillips-Mora W."/>
        </authorList>
    </citation>
    <scope>NUCLEOTIDE SEQUENCE [LARGE SCALE GENOMIC DNA]</scope>
    <source>
        <strain evidence="2 3">MCA 2952</strain>
    </source>
</reference>
<dbReference type="EMBL" id="LATX01002343">
    <property type="protein sequence ID" value="KTB31250.1"/>
    <property type="molecule type" value="Genomic_DNA"/>
</dbReference>
<dbReference type="AlphaFoldDB" id="A0A0W0F510"/>
<proteinExistence type="predicted"/>
<comment type="caution">
    <text evidence="2">The sequence shown here is derived from an EMBL/GenBank/DDBJ whole genome shotgun (WGS) entry which is preliminary data.</text>
</comment>
<evidence type="ECO:0000256" key="1">
    <source>
        <dbReference type="SAM" id="MobiDB-lite"/>
    </source>
</evidence>
<evidence type="ECO:0000313" key="2">
    <source>
        <dbReference type="EMBL" id="KTB31250.1"/>
    </source>
</evidence>
<protein>
    <submittedName>
        <fullName evidence="2">Uncharacterized protein</fullName>
    </submittedName>
</protein>
<evidence type="ECO:0000313" key="3">
    <source>
        <dbReference type="Proteomes" id="UP000054988"/>
    </source>
</evidence>
<gene>
    <name evidence="2" type="ORF">WG66_16173</name>
</gene>
<feature type="region of interest" description="Disordered" evidence="1">
    <location>
        <begin position="1"/>
        <end position="25"/>
    </location>
</feature>
<accession>A0A0W0F510</accession>
<sequence>MAGPLKKKEKAPGLPKSRPFAEDSDVDFVREEDPVELSQLILLEALEKKVESQTQHLAQVLDVYKIALSDKEEEGLKVKKGKEKVVEEVGLGEEEVINKEEEEEK</sequence>